<dbReference type="PIRSF" id="PIRSF038959">
    <property type="entry name" value="SdpI"/>
    <property type="match status" value="1"/>
</dbReference>
<dbReference type="RefSeq" id="WP_076764241.1">
    <property type="nucleotide sequence ID" value="NZ_MSFI01000006.1"/>
</dbReference>
<dbReference type="PANTHER" id="PTHR37810:SF5">
    <property type="entry name" value="IMMUNITY PROTEIN SDPI"/>
    <property type="match status" value="1"/>
</dbReference>
<dbReference type="Pfam" id="PF13630">
    <property type="entry name" value="SdpI"/>
    <property type="match status" value="1"/>
</dbReference>
<dbReference type="InterPro" id="IPR012867">
    <property type="entry name" value="DUF1648"/>
</dbReference>
<dbReference type="GO" id="GO:0009636">
    <property type="term" value="P:response to toxic substance"/>
    <property type="evidence" value="ECO:0007669"/>
    <property type="project" value="TreeGrafter"/>
</dbReference>
<dbReference type="AlphaFoldDB" id="A0A1V2AAV6"/>
<dbReference type="Pfam" id="PF07853">
    <property type="entry name" value="DUF1648"/>
    <property type="match status" value="1"/>
</dbReference>
<dbReference type="EMBL" id="MSFI01000006">
    <property type="protein sequence ID" value="OMP68121.1"/>
    <property type="molecule type" value="Genomic_DNA"/>
</dbReference>
<feature type="transmembrane region" description="Helical" evidence="1">
    <location>
        <begin position="46"/>
        <end position="65"/>
    </location>
</feature>
<feature type="transmembrane region" description="Helical" evidence="1">
    <location>
        <begin position="85"/>
        <end position="108"/>
    </location>
</feature>
<reference evidence="3 4" key="1">
    <citation type="submission" date="2016-12" db="EMBL/GenBank/DDBJ databases">
        <title>Domibacillus sp. SAB 38T whole genome sequencing.</title>
        <authorList>
            <person name="Verma A."/>
            <person name="Ojha A.K."/>
            <person name="Krishnamurthi S."/>
        </authorList>
    </citation>
    <scope>NUCLEOTIDE SEQUENCE [LARGE SCALE GENOMIC DNA]</scope>
    <source>
        <strain evidence="3 4">SAB 38</strain>
    </source>
</reference>
<evidence type="ECO:0000259" key="2">
    <source>
        <dbReference type="Pfam" id="PF07853"/>
    </source>
</evidence>
<dbReference type="PANTHER" id="PTHR37810">
    <property type="entry name" value="IMMUNITY PROTEIN SDPI"/>
    <property type="match status" value="1"/>
</dbReference>
<dbReference type="STRING" id="1714355.BTO28_03990"/>
<evidence type="ECO:0000313" key="4">
    <source>
        <dbReference type="Proteomes" id="UP000188613"/>
    </source>
</evidence>
<feature type="transmembrane region" description="Helical" evidence="1">
    <location>
        <begin position="184"/>
        <end position="206"/>
    </location>
</feature>
<keyword evidence="1" id="KW-0812">Transmembrane</keyword>
<sequence>MKEYRYFWMVLTAAVIASLAALPYLPDQIATHWGPDGTVDGYSSKWLGAFFGPGMLLFICTILILAPKIDPRRQNYDKFKGSYKIIMYATVTLVGIVHALLLLNGLGYTVEMDIAVSLLIGLLFIIIGNFMPRIRPSYMIGLRTPWTIADEHIWMKTHRTGGFLFILAGVIFILTMFFPSMIRLSIFIIVILAIVLIPTVQSYLLYKKAH</sequence>
<feature type="transmembrane region" description="Helical" evidence="1">
    <location>
        <begin position="161"/>
        <end position="178"/>
    </location>
</feature>
<protein>
    <recommendedName>
        <fullName evidence="2">DUF1648 domain-containing protein</fullName>
    </recommendedName>
</protein>
<keyword evidence="1" id="KW-1133">Transmembrane helix</keyword>
<evidence type="ECO:0000313" key="3">
    <source>
        <dbReference type="EMBL" id="OMP68121.1"/>
    </source>
</evidence>
<accession>A0A1V2AAV6</accession>
<gene>
    <name evidence="3" type="ORF">BTO28_03990</name>
</gene>
<feature type="transmembrane region" description="Helical" evidence="1">
    <location>
        <begin position="7"/>
        <end position="26"/>
    </location>
</feature>
<proteinExistence type="predicted"/>
<comment type="caution">
    <text evidence="3">The sequence shown here is derived from an EMBL/GenBank/DDBJ whole genome shotgun (WGS) entry which is preliminary data.</text>
</comment>
<dbReference type="Proteomes" id="UP000188613">
    <property type="component" value="Unassembled WGS sequence"/>
</dbReference>
<keyword evidence="1" id="KW-0472">Membrane</keyword>
<feature type="transmembrane region" description="Helical" evidence="1">
    <location>
        <begin position="114"/>
        <end position="131"/>
    </location>
</feature>
<evidence type="ECO:0000256" key="1">
    <source>
        <dbReference type="SAM" id="Phobius"/>
    </source>
</evidence>
<organism evidence="3 4">
    <name type="scientific">Domibacillus epiphyticus</name>
    <dbReference type="NCBI Taxonomy" id="1714355"/>
    <lineage>
        <taxon>Bacteria</taxon>
        <taxon>Bacillati</taxon>
        <taxon>Bacillota</taxon>
        <taxon>Bacilli</taxon>
        <taxon>Bacillales</taxon>
        <taxon>Bacillaceae</taxon>
        <taxon>Domibacillus</taxon>
    </lineage>
</organism>
<feature type="domain" description="DUF1648" evidence="2">
    <location>
        <begin position="10"/>
        <end position="56"/>
    </location>
</feature>
<dbReference type="InterPro" id="IPR026272">
    <property type="entry name" value="SdpI"/>
</dbReference>
<dbReference type="OrthoDB" id="9808690at2"/>
<dbReference type="InterPro" id="IPR025962">
    <property type="entry name" value="SdpI/YhfL"/>
</dbReference>
<keyword evidence="4" id="KW-1185">Reference proteome</keyword>
<name>A0A1V2AAV6_9BACI</name>